<name>A0ABU8PFN3_9HYPH</name>
<accession>A0ABU8PFN3</accession>
<dbReference type="SUPFAM" id="SSF53474">
    <property type="entry name" value="alpha/beta-Hydrolases"/>
    <property type="match status" value="1"/>
</dbReference>
<keyword evidence="2" id="KW-0378">Hydrolase</keyword>
<dbReference type="RefSeq" id="WP_339561763.1">
    <property type="nucleotide sequence ID" value="NZ_JBBGZH010000002.1"/>
</dbReference>
<evidence type="ECO:0000313" key="2">
    <source>
        <dbReference type="EMBL" id="MEJ5021065.1"/>
    </source>
</evidence>
<gene>
    <name evidence="2" type="ORF">WH297_15190</name>
</gene>
<dbReference type="Pfam" id="PF12697">
    <property type="entry name" value="Abhydrolase_6"/>
    <property type="match status" value="1"/>
</dbReference>
<protein>
    <submittedName>
        <fullName evidence="2">Alpha/beta hydrolase</fullName>
    </submittedName>
</protein>
<evidence type="ECO:0000259" key="1">
    <source>
        <dbReference type="Pfam" id="PF12697"/>
    </source>
</evidence>
<dbReference type="PANTHER" id="PTHR43265">
    <property type="entry name" value="ESTERASE ESTD"/>
    <property type="match status" value="1"/>
</dbReference>
<dbReference type="InterPro" id="IPR053145">
    <property type="entry name" value="AB_hydrolase_Est10"/>
</dbReference>
<proteinExistence type="predicted"/>
<dbReference type="GO" id="GO:0016787">
    <property type="term" value="F:hydrolase activity"/>
    <property type="evidence" value="ECO:0007669"/>
    <property type="project" value="UniProtKB-KW"/>
</dbReference>
<sequence>MNDYVSDTRAWLKAIRSTTGSDCVWLLGHSEGDLVALATAQVERHICGLILIATPGRPLGEILKEQLRSNSANASILSSANAAINTLAVGKHVDPSELPTSLAPLFAPAIQDFLISAFTLDPAELARHIAKPILILQGERDLQIGIPDAMALKAVAPSAKLTRLPNTNHVLKTVVSDDPAVNIATYSNPDLPSRLASSR</sequence>
<organism evidence="2 3">
    <name type="scientific">Ochrobactrum vermis</name>
    <dbReference type="NCBI Taxonomy" id="1827297"/>
    <lineage>
        <taxon>Bacteria</taxon>
        <taxon>Pseudomonadati</taxon>
        <taxon>Pseudomonadota</taxon>
        <taxon>Alphaproteobacteria</taxon>
        <taxon>Hyphomicrobiales</taxon>
        <taxon>Brucellaceae</taxon>
        <taxon>Brucella/Ochrobactrum group</taxon>
        <taxon>Ochrobactrum</taxon>
    </lineage>
</organism>
<keyword evidence="3" id="KW-1185">Reference proteome</keyword>
<dbReference type="InterPro" id="IPR000073">
    <property type="entry name" value="AB_hydrolase_1"/>
</dbReference>
<comment type="caution">
    <text evidence="2">The sequence shown here is derived from an EMBL/GenBank/DDBJ whole genome shotgun (WGS) entry which is preliminary data.</text>
</comment>
<dbReference type="EMBL" id="JBBGZH010000002">
    <property type="protein sequence ID" value="MEJ5021065.1"/>
    <property type="molecule type" value="Genomic_DNA"/>
</dbReference>
<feature type="domain" description="AB hydrolase-1" evidence="1">
    <location>
        <begin position="5"/>
        <end position="173"/>
    </location>
</feature>
<evidence type="ECO:0000313" key="3">
    <source>
        <dbReference type="Proteomes" id="UP001375812"/>
    </source>
</evidence>
<dbReference type="Gene3D" id="3.40.50.1820">
    <property type="entry name" value="alpha/beta hydrolase"/>
    <property type="match status" value="1"/>
</dbReference>
<dbReference type="PANTHER" id="PTHR43265:SF1">
    <property type="entry name" value="ESTERASE ESTD"/>
    <property type="match status" value="1"/>
</dbReference>
<reference evidence="2 3" key="1">
    <citation type="submission" date="2023-12" db="EMBL/GenBank/DDBJ databases">
        <title>Gut-associated functions are favored during microbiome assembly across C. elegans life.</title>
        <authorList>
            <person name="Zimmermann J."/>
        </authorList>
    </citation>
    <scope>NUCLEOTIDE SEQUENCE [LARGE SCALE GENOMIC DNA]</scope>
    <source>
        <strain evidence="2 3">MYb71</strain>
    </source>
</reference>
<dbReference type="Proteomes" id="UP001375812">
    <property type="component" value="Unassembled WGS sequence"/>
</dbReference>
<dbReference type="InterPro" id="IPR029058">
    <property type="entry name" value="AB_hydrolase_fold"/>
</dbReference>